<dbReference type="InterPro" id="IPR011006">
    <property type="entry name" value="CheY-like_superfamily"/>
</dbReference>
<dbReference type="Pfam" id="PF00072">
    <property type="entry name" value="Response_reg"/>
    <property type="match status" value="1"/>
</dbReference>
<dbReference type="CDD" id="cd00383">
    <property type="entry name" value="trans_reg_C"/>
    <property type="match status" value="1"/>
</dbReference>
<dbReference type="CDD" id="cd17574">
    <property type="entry name" value="REC_OmpR"/>
    <property type="match status" value="1"/>
</dbReference>
<evidence type="ECO:0000259" key="9">
    <source>
        <dbReference type="PROSITE" id="PS50110"/>
    </source>
</evidence>
<keyword evidence="12" id="KW-1185">Reference proteome</keyword>
<name>A0ABU5J3I9_9BACI</name>
<evidence type="ECO:0000313" key="12">
    <source>
        <dbReference type="Proteomes" id="UP001290455"/>
    </source>
</evidence>
<evidence type="ECO:0000313" key="11">
    <source>
        <dbReference type="EMBL" id="MDZ5473927.1"/>
    </source>
</evidence>
<comment type="subcellular location">
    <subcellularLocation>
        <location evidence="1">Cytoplasm</location>
    </subcellularLocation>
</comment>
<evidence type="ECO:0000256" key="8">
    <source>
        <dbReference type="PROSITE-ProRule" id="PRU01091"/>
    </source>
</evidence>
<dbReference type="PANTHER" id="PTHR48111:SF73">
    <property type="entry name" value="ALKALINE PHOSPHATASE SYNTHESIS TRANSCRIPTIONAL REGULATORY PROTEIN PHOP"/>
    <property type="match status" value="1"/>
</dbReference>
<dbReference type="SUPFAM" id="SSF52172">
    <property type="entry name" value="CheY-like"/>
    <property type="match status" value="1"/>
</dbReference>
<feature type="modified residue" description="4-aspartylphosphate" evidence="7">
    <location>
        <position position="52"/>
    </location>
</feature>
<dbReference type="InterPro" id="IPR036388">
    <property type="entry name" value="WH-like_DNA-bd_sf"/>
</dbReference>
<comment type="caution">
    <text evidence="11">The sequence shown here is derived from an EMBL/GenBank/DDBJ whole genome shotgun (WGS) entry which is preliminary data.</text>
</comment>
<evidence type="ECO:0000256" key="4">
    <source>
        <dbReference type="ARBA" id="ARBA00023015"/>
    </source>
</evidence>
<dbReference type="Pfam" id="PF00486">
    <property type="entry name" value="Trans_reg_C"/>
    <property type="match status" value="1"/>
</dbReference>
<feature type="domain" description="OmpR/PhoB-type" evidence="10">
    <location>
        <begin position="122"/>
        <end position="221"/>
    </location>
</feature>
<keyword evidence="3" id="KW-0902">Two-component regulatory system</keyword>
<dbReference type="Gene3D" id="6.10.250.690">
    <property type="match status" value="1"/>
</dbReference>
<protein>
    <submittedName>
        <fullName evidence="11">Response regulator transcription factor</fullName>
    </submittedName>
</protein>
<dbReference type="InterPro" id="IPR001867">
    <property type="entry name" value="OmpR/PhoB-type_DNA-bd"/>
</dbReference>
<keyword evidence="6" id="KW-0804">Transcription</keyword>
<keyword evidence="4" id="KW-0805">Transcription regulation</keyword>
<dbReference type="PROSITE" id="PS50110">
    <property type="entry name" value="RESPONSE_REGULATORY"/>
    <property type="match status" value="1"/>
</dbReference>
<dbReference type="PANTHER" id="PTHR48111">
    <property type="entry name" value="REGULATOR OF RPOS"/>
    <property type="match status" value="1"/>
</dbReference>
<dbReference type="SUPFAM" id="SSF46894">
    <property type="entry name" value="C-terminal effector domain of the bipartite response regulators"/>
    <property type="match status" value="1"/>
</dbReference>
<dbReference type="InterPro" id="IPR016032">
    <property type="entry name" value="Sig_transdc_resp-reg_C-effctor"/>
</dbReference>
<dbReference type="Gene3D" id="1.10.10.10">
    <property type="entry name" value="Winged helix-like DNA-binding domain superfamily/Winged helix DNA-binding domain"/>
    <property type="match status" value="1"/>
</dbReference>
<gene>
    <name evidence="11" type="ORF">SM124_19590</name>
</gene>
<dbReference type="InterPro" id="IPR039420">
    <property type="entry name" value="WalR-like"/>
</dbReference>
<feature type="DNA-binding region" description="OmpR/PhoB-type" evidence="8">
    <location>
        <begin position="122"/>
        <end position="221"/>
    </location>
</feature>
<dbReference type="SMART" id="SM00862">
    <property type="entry name" value="Trans_reg_C"/>
    <property type="match status" value="1"/>
</dbReference>
<sequence>MKTLLLVDDELRMLRLLKIYLEPHGYKCVTTTSGSEAISIIEKEKIDLVLLDLMMPDMNGWDTAKELRSFSDVPIIMLTARDTSSDVVEGLRIGADDYVTKPFEEKVLLARIEAVLRRVTGSNVITVDNLTWDDQKYEITYLGNKISLTRKEFDFVGLLLKNKGTVFTRERLLERIWGYTAETEDRTVDSHVRNIRDKFKRADYPINNHLLTVWGMGYKWE</sequence>
<dbReference type="Proteomes" id="UP001290455">
    <property type="component" value="Unassembled WGS sequence"/>
</dbReference>
<proteinExistence type="predicted"/>
<evidence type="ECO:0000256" key="6">
    <source>
        <dbReference type="ARBA" id="ARBA00023163"/>
    </source>
</evidence>
<dbReference type="PROSITE" id="PS51755">
    <property type="entry name" value="OMPR_PHOB"/>
    <property type="match status" value="1"/>
</dbReference>
<feature type="domain" description="Response regulatory" evidence="9">
    <location>
        <begin position="3"/>
        <end position="116"/>
    </location>
</feature>
<accession>A0ABU5J3I9</accession>
<dbReference type="InterPro" id="IPR001789">
    <property type="entry name" value="Sig_transdc_resp-reg_receiver"/>
</dbReference>
<reference evidence="11 12" key="1">
    <citation type="submission" date="2023-11" db="EMBL/GenBank/DDBJ databases">
        <title>Bacillus jintuensis, isolated from a mudflat on the Beibu Gulf coast.</title>
        <authorList>
            <person name="Li M."/>
        </authorList>
    </citation>
    <scope>NUCLEOTIDE SEQUENCE [LARGE SCALE GENOMIC DNA]</scope>
    <source>
        <strain evidence="11 12">31A1R</strain>
    </source>
</reference>
<dbReference type="Gene3D" id="3.40.50.2300">
    <property type="match status" value="1"/>
</dbReference>
<dbReference type="RefSeq" id="WP_322448219.1">
    <property type="nucleotide sequence ID" value="NZ_JAXOFX010000017.1"/>
</dbReference>
<evidence type="ECO:0000259" key="10">
    <source>
        <dbReference type="PROSITE" id="PS51755"/>
    </source>
</evidence>
<organism evidence="11 12">
    <name type="scientific">Robertmurraya mangrovi</name>
    <dbReference type="NCBI Taxonomy" id="3098077"/>
    <lineage>
        <taxon>Bacteria</taxon>
        <taxon>Bacillati</taxon>
        <taxon>Bacillota</taxon>
        <taxon>Bacilli</taxon>
        <taxon>Bacillales</taxon>
        <taxon>Bacillaceae</taxon>
        <taxon>Robertmurraya</taxon>
    </lineage>
</organism>
<keyword evidence="5 8" id="KW-0238">DNA-binding</keyword>
<evidence type="ECO:0000256" key="5">
    <source>
        <dbReference type="ARBA" id="ARBA00023125"/>
    </source>
</evidence>
<dbReference type="EMBL" id="JAXOFX010000017">
    <property type="protein sequence ID" value="MDZ5473927.1"/>
    <property type="molecule type" value="Genomic_DNA"/>
</dbReference>
<evidence type="ECO:0000256" key="3">
    <source>
        <dbReference type="ARBA" id="ARBA00023012"/>
    </source>
</evidence>
<evidence type="ECO:0000256" key="1">
    <source>
        <dbReference type="ARBA" id="ARBA00004496"/>
    </source>
</evidence>
<evidence type="ECO:0000256" key="2">
    <source>
        <dbReference type="ARBA" id="ARBA00022553"/>
    </source>
</evidence>
<keyword evidence="2 7" id="KW-0597">Phosphoprotein</keyword>
<dbReference type="SMART" id="SM00448">
    <property type="entry name" value="REC"/>
    <property type="match status" value="1"/>
</dbReference>
<evidence type="ECO:0000256" key="7">
    <source>
        <dbReference type="PROSITE-ProRule" id="PRU00169"/>
    </source>
</evidence>